<dbReference type="EMBL" id="BMMK01000002">
    <property type="protein sequence ID" value="GGM37300.1"/>
    <property type="molecule type" value="Genomic_DNA"/>
</dbReference>
<comment type="caution">
    <text evidence="2">The sequence shown here is derived from an EMBL/GenBank/DDBJ whole genome shotgun (WGS) entry which is preliminary data.</text>
</comment>
<name>A0A8J3FT99_9PSEU</name>
<evidence type="ECO:0000313" key="2">
    <source>
        <dbReference type="EMBL" id="GGM37300.1"/>
    </source>
</evidence>
<organism evidence="2 3">
    <name type="scientific">Longimycelium tulufanense</name>
    <dbReference type="NCBI Taxonomy" id="907463"/>
    <lineage>
        <taxon>Bacteria</taxon>
        <taxon>Bacillati</taxon>
        <taxon>Actinomycetota</taxon>
        <taxon>Actinomycetes</taxon>
        <taxon>Pseudonocardiales</taxon>
        <taxon>Pseudonocardiaceae</taxon>
        <taxon>Longimycelium</taxon>
    </lineage>
</organism>
<dbReference type="AlphaFoldDB" id="A0A8J3FT99"/>
<proteinExistence type="predicted"/>
<accession>A0A8J3FT99</accession>
<protein>
    <submittedName>
        <fullName evidence="2">Uncharacterized protein</fullName>
    </submittedName>
</protein>
<feature type="compositionally biased region" description="Basic and acidic residues" evidence="1">
    <location>
        <begin position="1"/>
        <end position="16"/>
    </location>
</feature>
<reference evidence="2" key="2">
    <citation type="submission" date="2020-09" db="EMBL/GenBank/DDBJ databases">
        <authorList>
            <person name="Sun Q."/>
            <person name="Zhou Y."/>
        </authorList>
    </citation>
    <scope>NUCLEOTIDE SEQUENCE</scope>
    <source>
        <strain evidence="2">CGMCC 4.5737</strain>
    </source>
</reference>
<keyword evidence="3" id="KW-1185">Reference proteome</keyword>
<reference evidence="2" key="1">
    <citation type="journal article" date="2014" name="Int. J. Syst. Evol. Microbiol.">
        <title>Complete genome sequence of Corynebacterium casei LMG S-19264T (=DSM 44701T), isolated from a smear-ripened cheese.</title>
        <authorList>
            <consortium name="US DOE Joint Genome Institute (JGI-PGF)"/>
            <person name="Walter F."/>
            <person name="Albersmeier A."/>
            <person name="Kalinowski J."/>
            <person name="Ruckert C."/>
        </authorList>
    </citation>
    <scope>NUCLEOTIDE SEQUENCE</scope>
    <source>
        <strain evidence="2">CGMCC 4.5737</strain>
    </source>
</reference>
<gene>
    <name evidence="2" type="ORF">GCM10012275_05480</name>
</gene>
<dbReference type="Proteomes" id="UP000637578">
    <property type="component" value="Unassembled WGS sequence"/>
</dbReference>
<evidence type="ECO:0000313" key="3">
    <source>
        <dbReference type="Proteomes" id="UP000637578"/>
    </source>
</evidence>
<evidence type="ECO:0000256" key="1">
    <source>
        <dbReference type="SAM" id="MobiDB-lite"/>
    </source>
</evidence>
<feature type="region of interest" description="Disordered" evidence="1">
    <location>
        <begin position="1"/>
        <end position="44"/>
    </location>
</feature>
<sequence length="59" mass="6155">MLRRADSTTRCPDRGTARVSIQGLPGGGKGSVVTERGRRTSVRGETNASVLAALRGEDA</sequence>